<dbReference type="InterPro" id="IPR020806">
    <property type="entry name" value="PKS_PP-bd"/>
</dbReference>
<dbReference type="OrthoDB" id="3671989at2"/>
<dbReference type="Proteomes" id="UP000284824">
    <property type="component" value="Unassembled WGS sequence"/>
</dbReference>
<dbReference type="InterPro" id="IPR009081">
    <property type="entry name" value="PP-bd_ACP"/>
</dbReference>
<dbReference type="Gene3D" id="3.30.559.10">
    <property type="entry name" value="Chloramphenicol acetyltransferase-like domain"/>
    <property type="match status" value="1"/>
</dbReference>
<dbReference type="GO" id="GO:0009366">
    <property type="term" value="C:enterobactin synthetase complex"/>
    <property type="evidence" value="ECO:0007669"/>
    <property type="project" value="TreeGrafter"/>
</dbReference>
<dbReference type="EMBL" id="SAUN01000001">
    <property type="protein sequence ID" value="RVX39032.1"/>
    <property type="molecule type" value="Genomic_DNA"/>
</dbReference>
<evidence type="ECO:0000256" key="2">
    <source>
        <dbReference type="ARBA" id="ARBA00022450"/>
    </source>
</evidence>
<dbReference type="Gene3D" id="1.10.1200.10">
    <property type="entry name" value="ACP-like"/>
    <property type="match status" value="1"/>
</dbReference>
<dbReference type="InterPro" id="IPR045851">
    <property type="entry name" value="AMP-bd_C_sf"/>
</dbReference>
<dbReference type="Gene3D" id="3.30.559.30">
    <property type="entry name" value="Nonribosomal peptide synthetase, condensation domain"/>
    <property type="match status" value="1"/>
</dbReference>
<proteinExistence type="predicted"/>
<dbReference type="GO" id="GO:0005829">
    <property type="term" value="C:cytosol"/>
    <property type="evidence" value="ECO:0007669"/>
    <property type="project" value="TreeGrafter"/>
</dbReference>
<evidence type="ECO:0000313" key="5">
    <source>
        <dbReference type="EMBL" id="RVX39032.1"/>
    </source>
</evidence>
<dbReference type="PANTHER" id="PTHR45527">
    <property type="entry name" value="NONRIBOSOMAL PEPTIDE SYNTHETASE"/>
    <property type="match status" value="1"/>
</dbReference>
<dbReference type="RefSeq" id="WP_127931582.1">
    <property type="nucleotide sequence ID" value="NZ_SAUN01000001.1"/>
</dbReference>
<reference evidence="5 6" key="1">
    <citation type="submission" date="2019-01" db="EMBL/GenBank/DDBJ databases">
        <title>Sequencing the genomes of 1000 actinobacteria strains.</title>
        <authorList>
            <person name="Klenk H.-P."/>
        </authorList>
    </citation>
    <scope>NUCLEOTIDE SEQUENCE [LARGE SCALE GENOMIC DNA]</scope>
    <source>
        <strain evidence="5 6">DSM 43925</strain>
    </source>
</reference>
<dbReference type="SUPFAM" id="SSF52777">
    <property type="entry name" value="CoA-dependent acyltransferases"/>
    <property type="match status" value="2"/>
</dbReference>
<dbReference type="Pfam" id="PF00550">
    <property type="entry name" value="PP-binding"/>
    <property type="match status" value="1"/>
</dbReference>
<dbReference type="PROSITE" id="PS00012">
    <property type="entry name" value="PHOSPHOPANTETHEINE"/>
    <property type="match status" value="1"/>
</dbReference>
<dbReference type="Gene3D" id="3.40.50.12780">
    <property type="entry name" value="N-terminal domain of ligase-like"/>
    <property type="match status" value="1"/>
</dbReference>
<evidence type="ECO:0000313" key="6">
    <source>
        <dbReference type="Proteomes" id="UP000284824"/>
    </source>
</evidence>
<dbReference type="CDD" id="cd05930">
    <property type="entry name" value="A_NRPS"/>
    <property type="match status" value="1"/>
</dbReference>
<dbReference type="GO" id="GO:0043041">
    <property type="term" value="P:amino acid activation for nonribosomal peptide biosynthetic process"/>
    <property type="evidence" value="ECO:0007669"/>
    <property type="project" value="TreeGrafter"/>
</dbReference>
<dbReference type="InterPro" id="IPR023213">
    <property type="entry name" value="CAT-like_dom_sf"/>
</dbReference>
<dbReference type="PANTHER" id="PTHR45527:SF1">
    <property type="entry name" value="FATTY ACID SYNTHASE"/>
    <property type="match status" value="1"/>
</dbReference>
<evidence type="ECO:0000256" key="3">
    <source>
        <dbReference type="ARBA" id="ARBA00022553"/>
    </source>
</evidence>
<dbReference type="GO" id="GO:0031177">
    <property type="term" value="F:phosphopantetheine binding"/>
    <property type="evidence" value="ECO:0007669"/>
    <property type="project" value="InterPro"/>
</dbReference>
<feature type="domain" description="Carrier" evidence="4">
    <location>
        <begin position="916"/>
        <end position="991"/>
    </location>
</feature>
<evidence type="ECO:0000259" key="4">
    <source>
        <dbReference type="PROSITE" id="PS50075"/>
    </source>
</evidence>
<dbReference type="Pfam" id="PF00668">
    <property type="entry name" value="Condensation"/>
    <property type="match status" value="1"/>
</dbReference>
<dbReference type="SUPFAM" id="SSF56801">
    <property type="entry name" value="Acetyl-CoA synthetase-like"/>
    <property type="match status" value="1"/>
</dbReference>
<dbReference type="InterPro" id="IPR036736">
    <property type="entry name" value="ACP-like_sf"/>
</dbReference>
<dbReference type="SUPFAM" id="SSF47336">
    <property type="entry name" value="ACP-like"/>
    <property type="match status" value="1"/>
</dbReference>
<accession>A0A438LZX2</accession>
<gene>
    <name evidence="5" type="ORF">EDD27_1364</name>
</gene>
<dbReference type="InterPro" id="IPR042099">
    <property type="entry name" value="ANL_N_sf"/>
</dbReference>
<dbReference type="GO" id="GO:0009239">
    <property type="term" value="P:enterobactin biosynthetic process"/>
    <property type="evidence" value="ECO:0007669"/>
    <property type="project" value="TreeGrafter"/>
</dbReference>
<dbReference type="PROSITE" id="PS50075">
    <property type="entry name" value="CARRIER"/>
    <property type="match status" value="1"/>
</dbReference>
<dbReference type="AlphaFoldDB" id="A0A438LZX2"/>
<sequence length="1009" mass="107353">MRAPLSPAQERLWMLQRLVPGAASYTMYLVRRLRGPLDRDAFTGAVGALVARHESLRTAFTEEDGTPWAVAGPVGWAPPIEWLAAAEEQVDALVAERTNAAFDLAAGVPLRVAVIEIAPDDHVLCLTLHHILADGHSLEIMLDDLGEYYAAAVERRPARLPGLRILPSDYARWQRRRADKAMPYWTEALAAPPVTELPFARPGARAAVREGGYHWARLDARHLAEVERLALAHRATPFMVLMAAYQALLFRHSGQHDMLVGTVVAGRDRVELERMVGYLTQTLPLRGDLTGDPTFAELLGRVKGVVLEAMGRPAPLLERLARGVETLLPTVFILQDYAAGQDRVYGGVRVSDPQGSHDQIVVDLLVEVWPAGDEPAICFGYDGAVFDAGEVATIAERYLTLLAGAVARPDTPISRLPVWTGRDEQTMAELAAGPAEPVADGVLELVADVVRRTPGAVAVRCGDQVVSYAALWDRAGAFAGILRGSGVREGDVVAVRLVPSAEVIAALLGVWRAGAAYLPLDPADPPARHADAMAAAGAAWLIGEDGVRAVGEGSAAKGIAYVMTTSGSAGLPKAVLVEHGSVAARVGWMRREYGLGPGDHVVQFASLSFDTHVEEIFPALASGAAVVPLPDGPASLPDLLAGPDGRRITVLDLPTAYWHRLVESPAEVAWPPALRLVILGGEQADGAAVARWQALWHRDGPGVRLVNTYGPTEATVIATWAELDGTGSGGRPPIGRPLSATSVRVLDARGEPVPPGAAGELAIGGAGVARGYAGLPGRTAAAFEPDPYGDPGARRLRTGDRARWRSDGQLEFLGRLDDQVKVRGVRIEPGDVEAVLREHPGAGQVAVAARGEDLVAYFTGPAGPAELRAHAAGRLPRGFVPTRWSRLAELPLTSRGKVDRAALPEPDRVTGADYAAPRTDSEALVAEIWAEVLGLDRVGVLDDLLELGGHSLMTTRVAARLRAMLEVEVPIRTVFGCGTVAELAEAVEDLLIEEIDAMSEEEARRALTG</sequence>
<organism evidence="5 6">
    <name type="scientific">Nonomuraea polychroma</name>
    <dbReference type="NCBI Taxonomy" id="46176"/>
    <lineage>
        <taxon>Bacteria</taxon>
        <taxon>Bacillati</taxon>
        <taxon>Actinomycetota</taxon>
        <taxon>Actinomycetes</taxon>
        <taxon>Streptosporangiales</taxon>
        <taxon>Streptosporangiaceae</taxon>
        <taxon>Nonomuraea</taxon>
    </lineage>
</organism>
<dbReference type="InterPro" id="IPR000873">
    <property type="entry name" value="AMP-dep_synth/lig_dom"/>
</dbReference>
<dbReference type="InterPro" id="IPR001242">
    <property type="entry name" value="Condensation_dom"/>
</dbReference>
<evidence type="ECO:0000256" key="1">
    <source>
        <dbReference type="ARBA" id="ARBA00001957"/>
    </source>
</evidence>
<dbReference type="GO" id="GO:0008610">
    <property type="term" value="P:lipid biosynthetic process"/>
    <property type="evidence" value="ECO:0007669"/>
    <property type="project" value="UniProtKB-ARBA"/>
</dbReference>
<dbReference type="Pfam" id="PF00501">
    <property type="entry name" value="AMP-binding"/>
    <property type="match status" value="2"/>
</dbReference>
<comment type="caution">
    <text evidence="5">The sequence shown here is derived from an EMBL/GenBank/DDBJ whole genome shotgun (WGS) entry which is preliminary data.</text>
</comment>
<comment type="cofactor">
    <cofactor evidence="1">
        <name>pantetheine 4'-phosphate</name>
        <dbReference type="ChEBI" id="CHEBI:47942"/>
    </cofactor>
</comment>
<dbReference type="GO" id="GO:0047527">
    <property type="term" value="F:2,3-dihydroxybenzoate-serine ligase activity"/>
    <property type="evidence" value="ECO:0007669"/>
    <property type="project" value="TreeGrafter"/>
</dbReference>
<keyword evidence="3" id="KW-0597">Phosphoprotein</keyword>
<keyword evidence="6" id="KW-1185">Reference proteome</keyword>
<dbReference type="Gene3D" id="3.30.300.30">
    <property type="match status" value="1"/>
</dbReference>
<dbReference type="SMART" id="SM00823">
    <property type="entry name" value="PKS_PP"/>
    <property type="match status" value="1"/>
</dbReference>
<dbReference type="FunFam" id="1.10.1200.10:FF:000005">
    <property type="entry name" value="Nonribosomal peptide synthetase 1"/>
    <property type="match status" value="1"/>
</dbReference>
<dbReference type="CDD" id="cd19531">
    <property type="entry name" value="LCL_NRPS-like"/>
    <property type="match status" value="1"/>
</dbReference>
<protein>
    <submittedName>
        <fullName evidence="5">Amino acid adenylation domain-containing protein</fullName>
    </submittedName>
</protein>
<dbReference type="InterPro" id="IPR006162">
    <property type="entry name" value="Ppantetheine_attach_site"/>
</dbReference>
<name>A0A438LZX2_9ACTN</name>
<keyword evidence="2" id="KW-0596">Phosphopantetheine</keyword>